<dbReference type="EMBL" id="QPIJ01000054">
    <property type="protein sequence ID" value="RCV87131.1"/>
    <property type="molecule type" value="Genomic_DNA"/>
</dbReference>
<sequence length="253" mass="26647">MAARSFNGAGDVYFNRMVDGVKQGLVGPIYADSLSITPSVETIQSTSKGRYDYGQVLESVNIAQPSEFSMALKEVTGDILTMAFLGTSAAFTEASGTLTGYDLTVTQVGTWLPIGKKNLATLVTVEDAATGGATLIEGTDYKLNRPMGWIMALAGGALAVNDHVFITCAHSGATGTNVKGSTRTEVRVEIIFDGINQADGTQCTATIWEAILAPDSEFDFLADDFGNVNLTGTLKTPVGKDAPYEVLIQDPVA</sequence>
<keyword evidence="2" id="KW-1185">Reference proteome</keyword>
<gene>
    <name evidence="1" type="ORF">DU506_17140</name>
</gene>
<organism evidence="1 2">
    <name type="scientific">Vreelandella rituensis</name>
    <dbReference type="NCBI Taxonomy" id="2282306"/>
    <lineage>
        <taxon>Bacteria</taxon>
        <taxon>Pseudomonadati</taxon>
        <taxon>Pseudomonadota</taxon>
        <taxon>Gammaproteobacteria</taxon>
        <taxon>Oceanospirillales</taxon>
        <taxon>Halomonadaceae</taxon>
        <taxon>Vreelandella</taxon>
    </lineage>
</organism>
<name>A0A368TR92_9GAMM</name>
<evidence type="ECO:0008006" key="3">
    <source>
        <dbReference type="Google" id="ProtNLM"/>
    </source>
</evidence>
<evidence type="ECO:0000313" key="1">
    <source>
        <dbReference type="EMBL" id="RCV87131.1"/>
    </source>
</evidence>
<evidence type="ECO:0000313" key="2">
    <source>
        <dbReference type="Proteomes" id="UP000253204"/>
    </source>
</evidence>
<dbReference type="AlphaFoldDB" id="A0A368TR92"/>
<protein>
    <recommendedName>
        <fullName evidence="3">Major tail protein</fullName>
    </recommendedName>
</protein>
<accession>A0A368TR92</accession>
<reference evidence="1 2" key="1">
    <citation type="submission" date="2018-07" db="EMBL/GenBank/DDBJ databases">
        <title>Halomonas rutogse sp. nov., isolated from Lake TangqianCo on Tibetan Plateau.</title>
        <authorList>
            <person name="Lu H."/>
            <person name="Xing P."/>
            <person name="Wu Q."/>
        </authorList>
    </citation>
    <scope>NUCLEOTIDE SEQUENCE [LARGE SCALE GENOMIC DNA]</scope>
    <source>
        <strain evidence="1 2">TQ8S</strain>
    </source>
</reference>
<dbReference type="RefSeq" id="WP_114488107.1">
    <property type="nucleotide sequence ID" value="NZ_QPIJ01000054.1"/>
</dbReference>
<dbReference type="OrthoDB" id="8807675at2"/>
<comment type="caution">
    <text evidence="1">The sequence shown here is derived from an EMBL/GenBank/DDBJ whole genome shotgun (WGS) entry which is preliminary data.</text>
</comment>
<proteinExistence type="predicted"/>
<dbReference type="Proteomes" id="UP000253204">
    <property type="component" value="Unassembled WGS sequence"/>
</dbReference>